<proteinExistence type="predicted"/>
<name>A0A2C8Y8W3_9MICO</name>
<dbReference type="SUPFAM" id="SSF46785">
    <property type="entry name" value="Winged helix' DNA-binding domain"/>
    <property type="match status" value="1"/>
</dbReference>
<dbReference type="Gene3D" id="1.20.120.530">
    <property type="entry name" value="GntR ligand-binding domain-like"/>
    <property type="match status" value="1"/>
</dbReference>
<dbReference type="GO" id="GO:0003677">
    <property type="term" value="F:DNA binding"/>
    <property type="evidence" value="ECO:0007669"/>
    <property type="project" value="UniProtKB-KW"/>
</dbReference>
<dbReference type="GO" id="GO:0003700">
    <property type="term" value="F:DNA-binding transcription factor activity"/>
    <property type="evidence" value="ECO:0007669"/>
    <property type="project" value="InterPro"/>
</dbReference>
<dbReference type="Proteomes" id="UP000219440">
    <property type="component" value="Unassembled WGS sequence"/>
</dbReference>
<evidence type="ECO:0000313" key="6">
    <source>
        <dbReference type="Proteomes" id="UP000219440"/>
    </source>
</evidence>
<evidence type="ECO:0000256" key="3">
    <source>
        <dbReference type="ARBA" id="ARBA00023163"/>
    </source>
</evidence>
<organism evidence="5 6">
    <name type="scientific">Salinibacterium xinjiangense</name>
    <dbReference type="NCBI Taxonomy" id="386302"/>
    <lineage>
        <taxon>Bacteria</taxon>
        <taxon>Bacillati</taxon>
        <taxon>Actinomycetota</taxon>
        <taxon>Actinomycetes</taxon>
        <taxon>Micrococcales</taxon>
        <taxon>Microbacteriaceae</taxon>
        <taxon>Salinibacterium</taxon>
    </lineage>
</organism>
<dbReference type="RefSeq" id="WP_218839944.1">
    <property type="nucleotide sequence ID" value="NZ_BMLC01000002.1"/>
</dbReference>
<evidence type="ECO:0000313" key="5">
    <source>
        <dbReference type="EMBL" id="SOE46636.1"/>
    </source>
</evidence>
<evidence type="ECO:0000259" key="4">
    <source>
        <dbReference type="PROSITE" id="PS50949"/>
    </source>
</evidence>
<dbReference type="AlphaFoldDB" id="A0A2C8Y8W3"/>
<accession>A0A2C8Y8W3</accession>
<dbReference type="InterPro" id="IPR000524">
    <property type="entry name" value="Tscrpt_reg_HTH_GntR"/>
</dbReference>
<gene>
    <name evidence="5" type="ORF">SAMN06296378_0166</name>
</gene>
<dbReference type="PANTHER" id="PTHR43537:SF24">
    <property type="entry name" value="GLUCONATE OPERON TRANSCRIPTIONAL REPRESSOR"/>
    <property type="match status" value="1"/>
</dbReference>
<evidence type="ECO:0000256" key="1">
    <source>
        <dbReference type="ARBA" id="ARBA00023015"/>
    </source>
</evidence>
<dbReference type="InterPro" id="IPR036390">
    <property type="entry name" value="WH_DNA-bd_sf"/>
</dbReference>
<evidence type="ECO:0000256" key="2">
    <source>
        <dbReference type="ARBA" id="ARBA00023125"/>
    </source>
</evidence>
<protein>
    <submittedName>
        <fullName evidence="5">DNA-binding transcriptional regulator, FadR family</fullName>
    </submittedName>
</protein>
<dbReference type="CDD" id="cd07377">
    <property type="entry name" value="WHTH_GntR"/>
    <property type="match status" value="1"/>
</dbReference>
<sequence length="246" mass="26643">MDPDRTRSETIDLSSPTLGAIRRTSAVDTVRARIWLAVHLGMLSPGQKLPSPEETAHAFDVGEMTVRRAYRALVDEGLVIRHRGHSGGTFIAESLPATRGAGVAAYQADVNHVHGLIDQRATLEAGLATLASSRRSEQNLAALAGLVDRMRIASDWAEYRDADAKFHAELASASGVAAAAALHHRISHELYSYFIPYRIDYLRASNDEHAALVDALTTQDAALSGRLAFDHVAHLHQSMYVGLTST</sequence>
<dbReference type="SMART" id="SM00345">
    <property type="entry name" value="HTH_GNTR"/>
    <property type="match status" value="1"/>
</dbReference>
<keyword evidence="6" id="KW-1185">Reference proteome</keyword>
<keyword evidence="3" id="KW-0804">Transcription</keyword>
<keyword evidence="1" id="KW-0805">Transcription regulation</keyword>
<reference evidence="5 6" key="1">
    <citation type="submission" date="2017-09" db="EMBL/GenBank/DDBJ databases">
        <authorList>
            <person name="Ehlers B."/>
            <person name="Leendertz F.H."/>
        </authorList>
    </citation>
    <scope>NUCLEOTIDE SEQUENCE [LARGE SCALE GENOMIC DNA]</scope>
    <source>
        <strain evidence="5 6">CGMCC 1.05381</strain>
    </source>
</reference>
<dbReference type="Pfam" id="PF00392">
    <property type="entry name" value="GntR"/>
    <property type="match status" value="1"/>
</dbReference>
<dbReference type="InterPro" id="IPR011711">
    <property type="entry name" value="GntR_C"/>
</dbReference>
<dbReference type="SMART" id="SM00895">
    <property type="entry name" value="FCD"/>
    <property type="match status" value="1"/>
</dbReference>
<dbReference type="InterPro" id="IPR008920">
    <property type="entry name" value="TF_FadR/GntR_C"/>
</dbReference>
<feature type="domain" description="HTH gntR-type" evidence="4">
    <location>
        <begin position="24"/>
        <end position="94"/>
    </location>
</feature>
<dbReference type="SUPFAM" id="SSF48008">
    <property type="entry name" value="GntR ligand-binding domain-like"/>
    <property type="match status" value="1"/>
</dbReference>
<dbReference type="PANTHER" id="PTHR43537">
    <property type="entry name" value="TRANSCRIPTIONAL REGULATOR, GNTR FAMILY"/>
    <property type="match status" value="1"/>
</dbReference>
<keyword evidence="2 5" id="KW-0238">DNA-binding</keyword>
<dbReference type="InterPro" id="IPR036388">
    <property type="entry name" value="WH-like_DNA-bd_sf"/>
</dbReference>
<dbReference type="Pfam" id="PF07729">
    <property type="entry name" value="FCD"/>
    <property type="match status" value="1"/>
</dbReference>
<dbReference type="PROSITE" id="PS50949">
    <property type="entry name" value="HTH_GNTR"/>
    <property type="match status" value="1"/>
</dbReference>
<dbReference type="EMBL" id="OCST01000001">
    <property type="protein sequence ID" value="SOE46636.1"/>
    <property type="molecule type" value="Genomic_DNA"/>
</dbReference>
<dbReference type="Gene3D" id="1.10.10.10">
    <property type="entry name" value="Winged helix-like DNA-binding domain superfamily/Winged helix DNA-binding domain"/>
    <property type="match status" value="1"/>
</dbReference>